<evidence type="ECO:0000313" key="2">
    <source>
        <dbReference type="EMBL" id="MXU65359.1"/>
    </source>
</evidence>
<sequence>MHRGRAAIVPVLAMLVMLGIGLALAARLAGDGMSAALVFAILWVLGAGVLFLRAVLRMIRVTGSDHDGQDGS</sequence>
<dbReference type="EMBL" id="WUWG01000003">
    <property type="protein sequence ID" value="MXU65359.1"/>
    <property type="molecule type" value="Genomic_DNA"/>
</dbReference>
<name>A0A6B0TRM1_9RHOB</name>
<comment type="caution">
    <text evidence="2">The sequence shown here is derived from an EMBL/GenBank/DDBJ whole genome shotgun (WGS) entry which is preliminary data.</text>
</comment>
<dbReference type="RefSeq" id="WP_160853763.1">
    <property type="nucleotide sequence ID" value="NZ_WUWG01000003.1"/>
</dbReference>
<dbReference type="Proteomes" id="UP000436016">
    <property type="component" value="Unassembled WGS sequence"/>
</dbReference>
<keyword evidence="1" id="KW-1133">Transmembrane helix</keyword>
<dbReference type="AlphaFoldDB" id="A0A6B0TRM1"/>
<keyword evidence="1" id="KW-0812">Transmembrane</keyword>
<evidence type="ECO:0000313" key="3">
    <source>
        <dbReference type="Proteomes" id="UP000436016"/>
    </source>
</evidence>
<reference evidence="2 3" key="1">
    <citation type="submission" date="2019-12" db="EMBL/GenBank/DDBJ databases">
        <title>Strain KN286 was isolated from seawater, which was collected from Caroline Seamount in the tropical western Pacific.</title>
        <authorList>
            <person name="Wang Q."/>
        </authorList>
    </citation>
    <scope>NUCLEOTIDE SEQUENCE [LARGE SCALE GENOMIC DNA]</scope>
    <source>
        <strain evidence="2 3">KN286</strain>
    </source>
</reference>
<gene>
    <name evidence="2" type="ORF">GSH16_07855</name>
</gene>
<protein>
    <submittedName>
        <fullName evidence="2">Uncharacterized protein</fullName>
    </submittedName>
</protein>
<organism evidence="2 3">
    <name type="scientific">Oceanomicrobium pacificus</name>
    <dbReference type="NCBI Taxonomy" id="2692916"/>
    <lineage>
        <taxon>Bacteria</taxon>
        <taxon>Pseudomonadati</taxon>
        <taxon>Pseudomonadota</taxon>
        <taxon>Alphaproteobacteria</taxon>
        <taxon>Rhodobacterales</taxon>
        <taxon>Paracoccaceae</taxon>
        <taxon>Oceanomicrobium</taxon>
    </lineage>
</organism>
<proteinExistence type="predicted"/>
<evidence type="ECO:0000256" key="1">
    <source>
        <dbReference type="SAM" id="Phobius"/>
    </source>
</evidence>
<keyword evidence="3" id="KW-1185">Reference proteome</keyword>
<accession>A0A6B0TRM1</accession>
<feature type="transmembrane region" description="Helical" evidence="1">
    <location>
        <begin position="35"/>
        <end position="56"/>
    </location>
</feature>
<keyword evidence="1" id="KW-0472">Membrane</keyword>